<comment type="caution">
    <text evidence="1">The sequence shown here is derived from an EMBL/GenBank/DDBJ whole genome shotgun (WGS) entry which is preliminary data.</text>
</comment>
<gene>
    <name evidence="1" type="ORF">LU635_16505</name>
</gene>
<protein>
    <submittedName>
        <fullName evidence="1">Kdo domain containing protein</fullName>
    </submittedName>
</protein>
<proteinExistence type="predicted"/>
<dbReference type="AlphaFoldDB" id="A0A9X1V065"/>
<dbReference type="RefSeq" id="WP_240100668.1">
    <property type="nucleotide sequence ID" value="NZ_JAJSON010000030.1"/>
</dbReference>
<dbReference type="Proteomes" id="UP001139344">
    <property type="component" value="Unassembled WGS sequence"/>
</dbReference>
<organism evidence="1 2">
    <name type="scientific">Christiangramia crocea</name>
    <dbReference type="NCBI Taxonomy" id="2904124"/>
    <lineage>
        <taxon>Bacteria</taxon>
        <taxon>Pseudomonadati</taxon>
        <taxon>Bacteroidota</taxon>
        <taxon>Flavobacteriia</taxon>
        <taxon>Flavobacteriales</taxon>
        <taxon>Flavobacteriaceae</taxon>
        <taxon>Christiangramia</taxon>
    </lineage>
</organism>
<dbReference type="Pfam" id="PF06293">
    <property type="entry name" value="Kdo"/>
    <property type="match status" value="1"/>
</dbReference>
<keyword evidence="2" id="KW-1185">Reference proteome</keyword>
<name>A0A9X1V065_9FLAO</name>
<evidence type="ECO:0000313" key="1">
    <source>
        <dbReference type="EMBL" id="MCG9973255.1"/>
    </source>
</evidence>
<accession>A0A9X1V065</accession>
<evidence type="ECO:0000313" key="2">
    <source>
        <dbReference type="Proteomes" id="UP001139344"/>
    </source>
</evidence>
<sequence>MKATWNQEYETKKPKIYECIENFQSEGEILYEGRNVIKTFEVEGVQINIKSFRVPNLVNKIAYRFFRKSKAERSFVYASILKEKGIGTPDPIAYFEETSGLTFKRSFYVSRQVDYDLTYRELVSEPDFPQHEDILRAFTRFTFSLHENDVLFLDHSPGNTLIQLNNGDYRFYLVDLNRMVFTKLTDTERFLNFSRLTPKREMVEVMADEYAKLIGRPSSEVFAKMWFFTDRFQKKYWKKQKLKSFLKPKKN</sequence>
<dbReference type="EMBL" id="JAJSON010000030">
    <property type="protein sequence ID" value="MCG9973255.1"/>
    <property type="molecule type" value="Genomic_DNA"/>
</dbReference>
<reference evidence="1" key="1">
    <citation type="submission" date="2021-12" db="EMBL/GenBank/DDBJ databases">
        <title>Description of Gramella crocea sp. nov., a new bacterium isolated from activated sludge.</title>
        <authorList>
            <person name="Zhang X."/>
        </authorList>
    </citation>
    <scope>NUCLEOTIDE SEQUENCE</scope>
    <source>
        <strain evidence="1">YB25</strain>
    </source>
</reference>